<feature type="compositionally biased region" description="Low complexity" evidence="1">
    <location>
        <begin position="22"/>
        <end position="43"/>
    </location>
</feature>
<dbReference type="AlphaFoldDB" id="A0A3L8Q3K6"/>
<feature type="region of interest" description="Disordered" evidence="1">
    <location>
        <begin position="212"/>
        <end position="231"/>
    </location>
</feature>
<evidence type="ECO:0000313" key="2">
    <source>
        <dbReference type="EMBL" id="RLV61934.1"/>
    </source>
</evidence>
<feature type="compositionally biased region" description="Basic residues" evidence="1">
    <location>
        <begin position="219"/>
        <end position="231"/>
    </location>
</feature>
<reference evidence="2 3" key="1">
    <citation type="journal article" date="2018" name="Proc. R. Soc. B">
        <title>A non-coding region near Follistatin controls head colour polymorphism in the Gouldian finch.</title>
        <authorList>
            <person name="Toomey M.B."/>
            <person name="Marques C.I."/>
            <person name="Andrade P."/>
            <person name="Araujo P.M."/>
            <person name="Sabatino S."/>
            <person name="Gazda M.A."/>
            <person name="Afonso S."/>
            <person name="Lopes R.J."/>
            <person name="Corbo J.C."/>
            <person name="Carneiro M."/>
        </authorList>
    </citation>
    <scope>NUCLEOTIDE SEQUENCE [LARGE SCALE GENOMIC DNA]</scope>
    <source>
        <strain evidence="2">Red01</strain>
        <tissue evidence="2">Muscle</tissue>
    </source>
</reference>
<sequence>ALSSAPRRCHGVRGGPGREGQRAPALGALPAGRAGGQHAHAQGPGHGPAPGLWLCGVPERGGRRLCHQDHEHDQALRQTHPGEQGLGPQQEPGRGRQHLHRQPGPRDRREAALRHLQRLRGHPADPQDHEGPRHGQLQGLRLHQLRQLRRVRCGHRGHERAVPVQPAHHRVLRLQEGLQGRAARLGGRAAAGGAEPPVPGRPAPPALRRRAAAALGAHARGHRAGARGHPA</sequence>
<protein>
    <submittedName>
        <fullName evidence="2">Uncharacterized protein</fullName>
    </submittedName>
</protein>
<feature type="region of interest" description="Disordered" evidence="1">
    <location>
        <begin position="1"/>
        <end position="60"/>
    </location>
</feature>
<name>A0A3L8Q3K6_CHLGU</name>
<feature type="region of interest" description="Disordered" evidence="1">
    <location>
        <begin position="121"/>
        <end position="141"/>
    </location>
</feature>
<feature type="compositionally biased region" description="Low complexity" evidence="1">
    <location>
        <begin position="81"/>
        <end position="92"/>
    </location>
</feature>
<feature type="region of interest" description="Disordered" evidence="1">
    <location>
        <begin position="73"/>
        <end position="108"/>
    </location>
</feature>
<organism evidence="2 3">
    <name type="scientific">Chloebia gouldiae</name>
    <name type="common">Gouldian finch</name>
    <name type="synonym">Erythrura gouldiae</name>
    <dbReference type="NCBI Taxonomy" id="44316"/>
    <lineage>
        <taxon>Eukaryota</taxon>
        <taxon>Metazoa</taxon>
        <taxon>Chordata</taxon>
        <taxon>Craniata</taxon>
        <taxon>Vertebrata</taxon>
        <taxon>Euteleostomi</taxon>
        <taxon>Archelosauria</taxon>
        <taxon>Archosauria</taxon>
        <taxon>Dinosauria</taxon>
        <taxon>Saurischia</taxon>
        <taxon>Theropoda</taxon>
        <taxon>Coelurosauria</taxon>
        <taxon>Aves</taxon>
        <taxon>Neognathae</taxon>
        <taxon>Neoaves</taxon>
        <taxon>Telluraves</taxon>
        <taxon>Australaves</taxon>
        <taxon>Passeriformes</taxon>
        <taxon>Passeroidea</taxon>
        <taxon>Passeridae</taxon>
        <taxon>Chloebia</taxon>
    </lineage>
</organism>
<keyword evidence="3" id="KW-1185">Reference proteome</keyword>
<dbReference type="Proteomes" id="UP000276834">
    <property type="component" value="Unassembled WGS sequence"/>
</dbReference>
<gene>
    <name evidence="2" type="ORF">DV515_00019864</name>
</gene>
<proteinExistence type="predicted"/>
<comment type="caution">
    <text evidence="2">The sequence shown here is derived from an EMBL/GenBank/DDBJ whole genome shotgun (WGS) entry which is preliminary data.</text>
</comment>
<evidence type="ECO:0000313" key="3">
    <source>
        <dbReference type="Proteomes" id="UP000276834"/>
    </source>
</evidence>
<evidence type="ECO:0000256" key="1">
    <source>
        <dbReference type="SAM" id="MobiDB-lite"/>
    </source>
</evidence>
<dbReference type="EMBL" id="QUSF01014034">
    <property type="protein sequence ID" value="RLV61934.1"/>
    <property type="molecule type" value="Genomic_DNA"/>
</dbReference>
<accession>A0A3L8Q3K6</accession>
<feature type="compositionally biased region" description="Basic and acidic residues" evidence="1">
    <location>
        <begin position="122"/>
        <end position="133"/>
    </location>
</feature>
<feature type="non-terminal residue" evidence="2">
    <location>
        <position position="231"/>
    </location>
</feature>
<feature type="non-terminal residue" evidence="2">
    <location>
        <position position="1"/>
    </location>
</feature>